<keyword evidence="2" id="KW-1133">Transmembrane helix</keyword>
<keyword evidence="2" id="KW-0812">Transmembrane</keyword>
<feature type="region of interest" description="Disordered" evidence="1">
    <location>
        <begin position="123"/>
        <end position="143"/>
    </location>
</feature>
<evidence type="ECO:0000256" key="2">
    <source>
        <dbReference type="SAM" id="Phobius"/>
    </source>
</evidence>
<gene>
    <name evidence="4" type="ORF">F6J85_11020</name>
</gene>
<evidence type="ECO:0000313" key="4">
    <source>
        <dbReference type="EMBL" id="QEW03575.1"/>
    </source>
</evidence>
<reference evidence="5" key="1">
    <citation type="submission" date="2019-09" db="EMBL/GenBank/DDBJ databases">
        <title>Mumia zhuanghuii sp. nov. isolated from the intestinal contents of plateau pika (Ochotona curzoniae) in the Qinghai-Tibet plateau of China.</title>
        <authorList>
            <person name="Tian Z."/>
        </authorList>
    </citation>
    <scope>NUCLEOTIDE SEQUENCE [LARGE SCALE GENOMIC DNA]</scope>
    <source>
        <strain evidence="5">L-031</strain>
    </source>
</reference>
<dbReference type="AlphaFoldDB" id="A0A5J6L5D5"/>
<dbReference type="InterPro" id="IPR019692">
    <property type="entry name" value="CFP-6_PH"/>
</dbReference>
<evidence type="ECO:0000256" key="1">
    <source>
        <dbReference type="SAM" id="MobiDB-lite"/>
    </source>
</evidence>
<feature type="transmembrane region" description="Helical" evidence="2">
    <location>
        <begin position="180"/>
        <end position="199"/>
    </location>
</feature>
<evidence type="ECO:0000313" key="5">
    <source>
        <dbReference type="Proteomes" id="UP000325516"/>
    </source>
</evidence>
<dbReference type="Pfam" id="PF10756">
    <property type="entry name" value="bPH_6"/>
    <property type="match status" value="1"/>
</dbReference>
<sequence length="200" mass="21221">MPRVVFRSRFNQVLSIVAWVALGAVALGTLLTPGAFTAAPGIVLGAVSGAALVWALLWSPYVAVDDDGAEVANVLMEYRVPWAALIHVDTRYALVLHTPQRRISATAAPAPGAMTSVRAARAHRRSEAPTQPGVRPGELPTTDSGRAAQLVRERWHHLRDSGRIETGVADRIPLQVRPRLTAIVAIVVGVTGLVGAILLA</sequence>
<feature type="transmembrane region" description="Helical" evidence="2">
    <location>
        <begin position="12"/>
        <end position="31"/>
    </location>
</feature>
<protein>
    <submittedName>
        <fullName evidence="4">PH domain-containing protein</fullName>
    </submittedName>
</protein>
<dbReference type="EMBL" id="CP044232">
    <property type="protein sequence ID" value="QEW03575.1"/>
    <property type="molecule type" value="Genomic_DNA"/>
</dbReference>
<name>A0A5J6L5D5_9MICO</name>
<feature type="domain" description="Low molecular weight protein antigen 6 PH" evidence="3">
    <location>
        <begin position="60"/>
        <end position="110"/>
    </location>
</feature>
<keyword evidence="5" id="KW-1185">Reference proteome</keyword>
<dbReference type="RefSeq" id="WP_150925009.1">
    <property type="nucleotide sequence ID" value="NZ_CP044232.1"/>
</dbReference>
<dbReference type="Proteomes" id="UP000325516">
    <property type="component" value="Chromosome"/>
</dbReference>
<evidence type="ECO:0000259" key="3">
    <source>
        <dbReference type="Pfam" id="PF10756"/>
    </source>
</evidence>
<organism evidence="4 5">
    <name type="scientific">Microbacterium lushaniae</name>
    <dbReference type="NCBI Taxonomy" id="2614639"/>
    <lineage>
        <taxon>Bacteria</taxon>
        <taxon>Bacillati</taxon>
        <taxon>Actinomycetota</taxon>
        <taxon>Actinomycetes</taxon>
        <taxon>Micrococcales</taxon>
        <taxon>Microbacteriaceae</taxon>
        <taxon>Microbacterium</taxon>
    </lineage>
</organism>
<feature type="transmembrane region" description="Helical" evidence="2">
    <location>
        <begin position="37"/>
        <end position="57"/>
    </location>
</feature>
<keyword evidence="2" id="KW-0472">Membrane</keyword>
<dbReference type="KEGG" id="mlz:F6J85_11020"/>
<proteinExistence type="predicted"/>
<accession>A0A5J6L5D5</accession>